<gene>
    <name evidence="4" type="ORF">DES47_1168</name>
</gene>
<comment type="cofactor">
    <cofactor evidence="1">
        <name>Zn(2+)</name>
        <dbReference type="ChEBI" id="CHEBI:29105"/>
    </cofactor>
    <text evidence="1">Binds 1 zinc ion per subunit.</text>
</comment>
<dbReference type="InParanoid" id="A0A4R6QFX0"/>
<feature type="domain" description="Microcystin LR degradation protein MlrC C-terminal" evidence="2">
    <location>
        <begin position="296"/>
        <end position="453"/>
    </location>
</feature>
<feature type="domain" description="Microcystin LR degradation protein MlrC N-terminal" evidence="3">
    <location>
        <begin position="2"/>
        <end position="286"/>
    </location>
</feature>
<dbReference type="InterPro" id="IPR010799">
    <property type="entry name" value="MlrC_C"/>
</dbReference>
<keyword evidence="1" id="KW-0482">Metalloprotease</keyword>
<evidence type="ECO:0000259" key="2">
    <source>
        <dbReference type="Pfam" id="PF07171"/>
    </source>
</evidence>
<organism evidence="4 5">
    <name type="scientific">Roseateles toxinivorans</name>
    <dbReference type="NCBI Taxonomy" id="270368"/>
    <lineage>
        <taxon>Bacteria</taxon>
        <taxon>Pseudomonadati</taxon>
        <taxon>Pseudomonadota</taxon>
        <taxon>Betaproteobacteria</taxon>
        <taxon>Burkholderiales</taxon>
        <taxon>Sphaerotilaceae</taxon>
        <taxon>Roseateles</taxon>
    </lineage>
</organism>
<dbReference type="GO" id="GO:0006508">
    <property type="term" value="P:proteolysis"/>
    <property type="evidence" value="ECO:0007669"/>
    <property type="project" value="UniProtKB-KW"/>
</dbReference>
<comment type="caution">
    <text evidence="4">The sequence shown here is derived from an EMBL/GenBank/DDBJ whole genome shotgun (WGS) entry which is preliminary data.</text>
</comment>
<keyword evidence="1" id="KW-0645">Protease</keyword>
<reference evidence="4 5" key="1">
    <citation type="submission" date="2019-03" db="EMBL/GenBank/DDBJ databases">
        <title>Genomic Encyclopedia of Type Strains, Phase IV (KMG-IV): sequencing the most valuable type-strain genomes for metagenomic binning, comparative biology and taxonomic classification.</title>
        <authorList>
            <person name="Goeker M."/>
        </authorList>
    </citation>
    <scope>NUCLEOTIDE SEQUENCE [LARGE SCALE GENOMIC DNA]</scope>
    <source>
        <strain evidence="4 5">DSM 16998</strain>
    </source>
</reference>
<proteinExistence type="inferred from homology"/>
<dbReference type="AlphaFoldDB" id="A0A4R6QFX0"/>
<dbReference type="GO" id="GO:0008237">
    <property type="term" value="F:metallopeptidase activity"/>
    <property type="evidence" value="ECO:0007669"/>
    <property type="project" value="UniProtKB-KW"/>
</dbReference>
<dbReference type="OrthoDB" id="5288421at2"/>
<protein>
    <recommendedName>
        <fullName evidence="1">Microcystinase C</fullName>
        <shortName evidence="1">MlrC</shortName>
    </recommendedName>
</protein>
<dbReference type="GO" id="GO:0046872">
    <property type="term" value="F:metal ion binding"/>
    <property type="evidence" value="ECO:0007669"/>
    <property type="project" value="UniProtKB-KW"/>
</dbReference>
<name>A0A4R6QFX0_9BURK</name>
<keyword evidence="5" id="KW-1185">Reference proteome</keyword>
<evidence type="ECO:0000313" key="4">
    <source>
        <dbReference type="EMBL" id="TDP60409.1"/>
    </source>
</evidence>
<dbReference type="EMBL" id="SNXS01000016">
    <property type="protein sequence ID" value="TDP60409.1"/>
    <property type="molecule type" value="Genomic_DNA"/>
</dbReference>
<evidence type="ECO:0000259" key="3">
    <source>
        <dbReference type="Pfam" id="PF07364"/>
    </source>
</evidence>
<keyword evidence="1" id="KW-0479">Metal-binding</keyword>
<dbReference type="InterPro" id="IPR009197">
    <property type="entry name" value="MlrC"/>
</dbReference>
<comment type="similarity">
    <text evidence="1">Belongs to the peptidase M81 family.</text>
</comment>
<accession>A0A4R6QFX0</accession>
<dbReference type="Pfam" id="PF07364">
    <property type="entry name" value="DUF1485"/>
    <property type="match status" value="1"/>
</dbReference>
<keyword evidence="1" id="KW-0378">Hydrolase</keyword>
<dbReference type="RefSeq" id="WP_133703906.1">
    <property type="nucleotide sequence ID" value="NZ_SNXS01000016.1"/>
</dbReference>
<evidence type="ECO:0000313" key="5">
    <source>
        <dbReference type="Proteomes" id="UP000295361"/>
    </source>
</evidence>
<evidence type="ECO:0000256" key="1">
    <source>
        <dbReference type="PIRNR" id="PIRNR012702"/>
    </source>
</evidence>
<comment type="function">
    <text evidence="1">Involved in peptidolytic degradation of cyclic heptapeptide hepatotoxin microcystin (MC).</text>
</comment>
<dbReference type="Proteomes" id="UP000295361">
    <property type="component" value="Unassembled WGS sequence"/>
</dbReference>
<sequence>MRVFTATLGTETDTGSPIPTGWQAFADTMLWRPGEHPDQPTEATGALWACRRRARERGWSVVEGTCAYAMPGGPVPQPVYEALRDEILDQLRAALPVDIVALGLHGAMVADRMDDCEGDLLAQVRALVGPDVAVGAELDCHAHLTQQMQDAADVLVFFKEYPHTDYVECGEQLLELLERTRKGTIRPVMRAFHCHMLAALPTRVEPVRGLLQAVREREAGTVLSISVVHGFPRGDVPEMGAQILVVTDDDAPLAERTAREFGHRLFDLREQLRSSRPAMINTLAQALDSTERPLILVDADDNPGAGAAGDNTELLRLLLERRVTEVCAGPLWDPIAARFCFEAGVGARLRLRVGGKVGPDSGWPLDVQAEVLALKRQHHQRIGGTDAPLGDAAAISFDGITLVLVSVRDQAYDPSLFSGLGIDCAAHRFIVLKSSQQFHLGFDAITERVFMLRLPSRQTSSGQEGLRHVQRPLWPLDKDFTLS</sequence>
<dbReference type="InterPro" id="IPR015995">
    <property type="entry name" value="MlrC_N"/>
</dbReference>
<dbReference type="PIRSF" id="PIRSF012702">
    <property type="entry name" value="UCP012702"/>
    <property type="match status" value="1"/>
</dbReference>
<dbReference type="Pfam" id="PF07171">
    <property type="entry name" value="MlrC_C"/>
    <property type="match status" value="1"/>
</dbReference>